<feature type="region of interest" description="Disordered" evidence="3">
    <location>
        <begin position="387"/>
        <end position="584"/>
    </location>
</feature>
<reference evidence="4" key="1">
    <citation type="submission" date="2021-01" db="EMBL/GenBank/DDBJ databases">
        <title>A chromosome-scale assembly of European eel, Anguilla anguilla.</title>
        <authorList>
            <person name="Henkel C."/>
            <person name="Jong-Raadsen S.A."/>
            <person name="Dufour S."/>
            <person name="Weltzien F.-A."/>
            <person name="Palstra A.P."/>
            <person name="Pelster B."/>
            <person name="Spaink H.P."/>
            <person name="Van Den Thillart G.E."/>
            <person name="Jansen H."/>
            <person name="Zahm M."/>
            <person name="Klopp C."/>
            <person name="Cedric C."/>
            <person name="Louis A."/>
            <person name="Berthelot C."/>
            <person name="Parey E."/>
            <person name="Roest Crollius H."/>
            <person name="Montfort J."/>
            <person name="Robinson-Rechavi M."/>
            <person name="Bucao C."/>
            <person name="Bouchez O."/>
            <person name="Gislard M."/>
            <person name="Lluch J."/>
            <person name="Milhes M."/>
            <person name="Lampietro C."/>
            <person name="Lopez Roques C."/>
            <person name="Donnadieu C."/>
            <person name="Braasch I."/>
            <person name="Desvignes T."/>
            <person name="Postlethwait J."/>
            <person name="Bobe J."/>
            <person name="Guiguen Y."/>
            <person name="Dirks R."/>
        </authorList>
    </citation>
    <scope>NUCLEOTIDE SEQUENCE</scope>
    <source>
        <strain evidence="4">Tag_6206</strain>
        <tissue evidence="4">Liver</tissue>
    </source>
</reference>
<feature type="region of interest" description="Disordered" evidence="3">
    <location>
        <begin position="773"/>
        <end position="857"/>
    </location>
</feature>
<protein>
    <recommendedName>
        <fullName evidence="6">Microtubule-associated tumor suppressor candidate 2</fullName>
    </recommendedName>
</protein>
<name>A0A9D3RY24_ANGAN</name>
<feature type="region of interest" description="Disordered" evidence="3">
    <location>
        <begin position="1028"/>
        <end position="1053"/>
    </location>
</feature>
<gene>
    <name evidence="4" type="ORF">ANANG_G00150890</name>
</gene>
<keyword evidence="1 2" id="KW-0175">Coiled coil</keyword>
<feature type="compositionally biased region" description="Basic and acidic residues" evidence="3">
    <location>
        <begin position="416"/>
        <end position="434"/>
    </location>
</feature>
<feature type="region of interest" description="Disordered" evidence="3">
    <location>
        <begin position="1256"/>
        <end position="1289"/>
    </location>
</feature>
<evidence type="ECO:0000256" key="3">
    <source>
        <dbReference type="SAM" id="MobiDB-lite"/>
    </source>
</evidence>
<dbReference type="InterPro" id="IPR051293">
    <property type="entry name" value="MTUS1/CCDC69"/>
</dbReference>
<feature type="compositionally biased region" description="Basic and acidic residues" evidence="3">
    <location>
        <begin position="1028"/>
        <end position="1046"/>
    </location>
</feature>
<dbReference type="Proteomes" id="UP001044222">
    <property type="component" value="Chromosome 8"/>
</dbReference>
<dbReference type="PANTHER" id="PTHR24200:SF14">
    <property type="entry name" value="MICROTUBULE-ASSOCIATED TUMOR SUPPRESSOR CANDIDATE 2"/>
    <property type="match status" value="1"/>
</dbReference>
<evidence type="ECO:0000313" key="5">
    <source>
        <dbReference type="Proteomes" id="UP001044222"/>
    </source>
</evidence>
<feature type="region of interest" description="Disordered" evidence="3">
    <location>
        <begin position="45"/>
        <end position="65"/>
    </location>
</feature>
<feature type="region of interest" description="Disordered" evidence="3">
    <location>
        <begin position="140"/>
        <end position="168"/>
    </location>
</feature>
<feature type="region of interest" description="Disordered" evidence="3">
    <location>
        <begin position="612"/>
        <end position="666"/>
    </location>
</feature>
<evidence type="ECO:0008006" key="6">
    <source>
        <dbReference type="Google" id="ProtNLM"/>
    </source>
</evidence>
<feature type="compositionally biased region" description="Basic and acidic residues" evidence="3">
    <location>
        <begin position="140"/>
        <end position="163"/>
    </location>
</feature>
<feature type="region of interest" description="Disordered" evidence="3">
    <location>
        <begin position="704"/>
        <end position="757"/>
    </location>
</feature>
<dbReference type="PANTHER" id="PTHR24200">
    <property type="entry name" value="TOUCAN, ISOFORM A"/>
    <property type="match status" value="1"/>
</dbReference>
<evidence type="ECO:0000256" key="1">
    <source>
        <dbReference type="ARBA" id="ARBA00023054"/>
    </source>
</evidence>
<accession>A0A9D3RY24</accession>
<comment type="caution">
    <text evidence="4">The sequence shown here is derived from an EMBL/GenBank/DDBJ whole genome shotgun (WGS) entry which is preliminary data.</text>
</comment>
<proteinExistence type="predicted"/>
<feature type="compositionally biased region" description="Basic and acidic residues" evidence="3">
    <location>
        <begin position="506"/>
        <end position="521"/>
    </location>
</feature>
<organism evidence="4 5">
    <name type="scientific">Anguilla anguilla</name>
    <name type="common">European freshwater eel</name>
    <name type="synonym">Muraena anguilla</name>
    <dbReference type="NCBI Taxonomy" id="7936"/>
    <lineage>
        <taxon>Eukaryota</taxon>
        <taxon>Metazoa</taxon>
        <taxon>Chordata</taxon>
        <taxon>Craniata</taxon>
        <taxon>Vertebrata</taxon>
        <taxon>Euteleostomi</taxon>
        <taxon>Actinopterygii</taxon>
        <taxon>Neopterygii</taxon>
        <taxon>Teleostei</taxon>
        <taxon>Anguilliformes</taxon>
        <taxon>Anguillidae</taxon>
        <taxon>Anguilla</taxon>
    </lineage>
</organism>
<feature type="region of interest" description="Disordered" evidence="3">
    <location>
        <begin position="335"/>
        <end position="359"/>
    </location>
</feature>
<dbReference type="GO" id="GO:0005634">
    <property type="term" value="C:nucleus"/>
    <property type="evidence" value="ECO:0007669"/>
    <property type="project" value="TreeGrafter"/>
</dbReference>
<feature type="region of interest" description="Disordered" evidence="3">
    <location>
        <begin position="216"/>
        <end position="298"/>
    </location>
</feature>
<feature type="compositionally biased region" description="Basic and acidic residues" evidence="3">
    <location>
        <begin position="283"/>
        <end position="294"/>
    </location>
</feature>
<evidence type="ECO:0000256" key="2">
    <source>
        <dbReference type="SAM" id="Coils"/>
    </source>
</evidence>
<keyword evidence="5" id="KW-1185">Reference proteome</keyword>
<dbReference type="GO" id="GO:0008017">
    <property type="term" value="F:microtubule binding"/>
    <property type="evidence" value="ECO:0007669"/>
    <property type="project" value="TreeGrafter"/>
</dbReference>
<dbReference type="EMBL" id="JAFIRN010000008">
    <property type="protein sequence ID" value="KAG5843432.1"/>
    <property type="molecule type" value="Genomic_DNA"/>
</dbReference>
<feature type="coiled-coil region" evidence="2">
    <location>
        <begin position="1085"/>
        <end position="1254"/>
    </location>
</feature>
<evidence type="ECO:0000313" key="4">
    <source>
        <dbReference type="EMBL" id="KAG5843432.1"/>
    </source>
</evidence>
<feature type="compositionally biased region" description="Low complexity" evidence="3">
    <location>
        <begin position="773"/>
        <end position="786"/>
    </location>
</feature>
<feature type="compositionally biased region" description="Polar residues" evidence="3">
    <location>
        <begin position="445"/>
        <end position="459"/>
    </location>
</feature>
<sequence length="1289" mass="141043">MNLQGSLRGPLVPGLQAQREEIKNNNKHALFPPEGDANANEIRLEDGGLTGDAGALPPLVSQSEEQDKVIIWGTDSPCEDLDLEEFELLECQELEAYLAEEQQAYKQGREGGMVMRKGLPPLPFDQTRPASCMSTLSKMTEDKDNGQSIGDERTTRREGRGPEDTVSYSLGGHERARAQFRSENNIFVSCLSTVSSLRGSLGNALDNAGQADYWQISSDPHGNIPEDLTSATSAKSGRGVDLNQNSTALPQELHPQAQPEQGASHKGLPQGGIRILTNGSGRDQGKSMDPRGEGHGCQQAVALRREREQNGSKEAKEHGNGVHTEPLMDFRARACPHGQQAESSQGQPTAHRAAEVQSQRWTCPSLEAAYKTSQKMYGRPSQNVLASELLPPSAGPGATPFPAVVTESKGLLKQGSVERNRDRSASPSSLERKAQLTRKPWGSPTRPSTPVSPKRTGSPQKRPPTAMAKAAGARTSQKENGGDLRAPGQTYISSGIPKPLLQHLSRAAERAEQEGKSEKSSPPKCPPKPKNVRPKIITYIRKSPQVKPQASGSPYEASTLPPRLSYSSPPTAKDPKAGGDPKALPVLSASNLLYDKYRQEMQRARLLSSGLAASGIKPPSHTVPHKMTGKSDGTCGGLAEKYQMPRGGTSLGGPGRGDPLASQLGPDAATSLFQAPRVLRPQLGVGAVSRQPFNKNRMFLASQRPALAPSQPVQAVSPSAHYYQEPSGDQRKPAPALAPKSFLPKPGQSGLRPPGYSRLPAARLAAFGFVRSGSVSSVSSNQSSDSTRSDPCRPMYRPSSVSDDPPLHRVTTLSGETPGPEPQQPPASQRPRPDSTLPDAPGARLPRRLQEGDTEGRGGCPACGLLPKEVCSGVTQTPVPSARAAEASGGAGHRCGGWAPGRGDAERLAVQRLQDRCEQQAKQLLRLQAELRRAALGLEVFAVSTQHFSRKTEGSAMKERELSLELSKIRDEVGEFVLYSHLPCSTSRWERLQREKEELERSFERELQELQVQQEAELGALEEGLRARHRAESDRLQAEHQAEMDQLRSQQQEQIEEMTIGHEAAVEEMQNTHSVTMATLQEDHATTVQELRQAHKDQRKALEEDFEKLRLSLQDQVDTLTIQNRGLRDRADRFEEALRKSADEQIGDALAPYQHIQEDLKSLKEVLEMKNQQIHEQEKTISQLQKMQAQKNVFLEERVQVLQQQNEDLRARIDKNLSLTRQLSEENANLQEHVEKESSEKKRLSRNNEELLWRLQTGELSPRMSPCSSPLHRASPGPASPSRVQPFPQ</sequence>
<dbReference type="GO" id="GO:0005737">
    <property type="term" value="C:cytoplasm"/>
    <property type="evidence" value="ECO:0007669"/>
    <property type="project" value="TreeGrafter"/>
</dbReference>